<reference evidence="1" key="1">
    <citation type="submission" date="2014-11" db="EMBL/GenBank/DDBJ databases">
        <authorList>
            <person name="Amaro Gonzalez C."/>
        </authorList>
    </citation>
    <scope>NUCLEOTIDE SEQUENCE</scope>
</reference>
<evidence type="ECO:0000313" key="1">
    <source>
        <dbReference type="EMBL" id="JAH86205.1"/>
    </source>
</evidence>
<dbReference type="EMBL" id="GBXM01022372">
    <property type="protein sequence ID" value="JAH86205.1"/>
    <property type="molecule type" value="Transcribed_RNA"/>
</dbReference>
<sequence length="72" mass="7876">MPENCTAEQGMVKASNCQRTEREHRTSQTVLAFCPCILLRSLAISSSSSFMSSLPQSHLKAFLQPSSSPLSM</sequence>
<protein>
    <submittedName>
        <fullName evidence="1">Uncharacterized protein</fullName>
    </submittedName>
</protein>
<organism evidence="1">
    <name type="scientific">Anguilla anguilla</name>
    <name type="common">European freshwater eel</name>
    <name type="synonym">Muraena anguilla</name>
    <dbReference type="NCBI Taxonomy" id="7936"/>
    <lineage>
        <taxon>Eukaryota</taxon>
        <taxon>Metazoa</taxon>
        <taxon>Chordata</taxon>
        <taxon>Craniata</taxon>
        <taxon>Vertebrata</taxon>
        <taxon>Euteleostomi</taxon>
        <taxon>Actinopterygii</taxon>
        <taxon>Neopterygii</taxon>
        <taxon>Teleostei</taxon>
        <taxon>Anguilliformes</taxon>
        <taxon>Anguillidae</taxon>
        <taxon>Anguilla</taxon>
    </lineage>
</organism>
<reference evidence="1" key="2">
    <citation type="journal article" date="2015" name="Fish Shellfish Immunol.">
        <title>Early steps in the European eel (Anguilla anguilla)-Vibrio vulnificus interaction in the gills: Role of the RtxA13 toxin.</title>
        <authorList>
            <person name="Callol A."/>
            <person name="Pajuelo D."/>
            <person name="Ebbesson L."/>
            <person name="Teles M."/>
            <person name="MacKenzie S."/>
            <person name="Amaro C."/>
        </authorList>
    </citation>
    <scope>NUCLEOTIDE SEQUENCE</scope>
</reference>
<dbReference type="AlphaFoldDB" id="A0A0E9W9E8"/>
<name>A0A0E9W9E8_ANGAN</name>
<proteinExistence type="predicted"/>
<accession>A0A0E9W9E8</accession>